<dbReference type="STRING" id="1563157.AQS70_15705"/>
<protein>
    <submittedName>
        <fullName evidence="2">Uncharacterized protein</fullName>
    </submittedName>
</protein>
<comment type="caution">
    <text evidence="2">The sequence shown here is derived from an EMBL/GenBank/DDBJ whole genome shotgun (WGS) entry which is preliminary data.</text>
</comment>
<name>A0A0Q0XQ84_9PSED</name>
<accession>A0A0Q0XQ84</accession>
<evidence type="ECO:0000256" key="1">
    <source>
        <dbReference type="SAM" id="MobiDB-lite"/>
    </source>
</evidence>
<dbReference type="EMBL" id="LLWH01000208">
    <property type="protein sequence ID" value="KQB52171.1"/>
    <property type="molecule type" value="Genomic_DNA"/>
</dbReference>
<feature type="region of interest" description="Disordered" evidence="1">
    <location>
        <begin position="46"/>
        <end position="68"/>
    </location>
</feature>
<proteinExistence type="predicted"/>
<dbReference type="Proteomes" id="UP000050342">
    <property type="component" value="Unassembled WGS sequence"/>
</dbReference>
<dbReference type="AlphaFoldDB" id="A0A0Q0XQ84"/>
<dbReference type="OrthoDB" id="5853561at2"/>
<gene>
    <name evidence="2" type="ORF">AQS70_15705</name>
</gene>
<evidence type="ECO:0000313" key="3">
    <source>
        <dbReference type="Proteomes" id="UP000050342"/>
    </source>
</evidence>
<evidence type="ECO:0000313" key="2">
    <source>
        <dbReference type="EMBL" id="KQB52171.1"/>
    </source>
</evidence>
<reference evidence="2 3" key="1">
    <citation type="submission" date="2015-10" db="EMBL/GenBank/DDBJ databases">
        <title>Pseudomonas helleri sp. nov. and Pseudomonas weihenstephanensis sp. nov., isolated from raw cows milk.</title>
        <authorList>
            <person name="Von Neubeck M."/>
            <person name="Huptas C."/>
            <person name="Wenning M."/>
            <person name="Scherer S."/>
        </authorList>
    </citation>
    <scope>NUCLEOTIDE SEQUENCE [LARGE SCALE GENOMIC DNA]</scope>
    <source>
        <strain evidence="2 3">BSTT44</strain>
    </source>
</reference>
<dbReference type="RefSeq" id="WP_055104341.1">
    <property type="nucleotide sequence ID" value="NZ_LLWH01000208.1"/>
</dbReference>
<keyword evidence="3" id="KW-1185">Reference proteome</keyword>
<organism evidence="2 3">
    <name type="scientific">Pseudomonas endophytica</name>
    <dbReference type="NCBI Taxonomy" id="1563157"/>
    <lineage>
        <taxon>Bacteria</taxon>
        <taxon>Pseudomonadati</taxon>
        <taxon>Pseudomonadota</taxon>
        <taxon>Gammaproteobacteria</taxon>
        <taxon>Pseudomonadales</taxon>
        <taxon>Pseudomonadaceae</taxon>
        <taxon>Pseudomonas</taxon>
    </lineage>
</organism>
<sequence>MSPPEFEAKGFDQLLTQLKETPSNDAWLGPLQTCSALIGSSDISPAQPVALKTPPNNCQPRLITPKTA</sequence>